<gene>
    <name evidence="8" type="ORF">NX778_05425</name>
</gene>
<dbReference type="InterPro" id="IPR032808">
    <property type="entry name" value="DoxX"/>
</dbReference>
<keyword evidence="5 7" id="KW-1133">Transmembrane helix</keyword>
<dbReference type="InterPro" id="IPR051907">
    <property type="entry name" value="DoxX-like_oxidoreductase"/>
</dbReference>
<dbReference type="Proteomes" id="UP001204621">
    <property type="component" value="Unassembled WGS sequence"/>
</dbReference>
<feature type="transmembrane region" description="Helical" evidence="7">
    <location>
        <begin position="12"/>
        <end position="31"/>
    </location>
</feature>
<dbReference type="RefSeq" id="WP_258810643.1">
    <property type="nucleotide sequence ID" value="NZ_JANUGU010000001.1"/>
</dbReference>
<feature type="transmembrane region" description="Helical" evidence="7">
    <location>
        <begin position="43"/>
        <end position="61"/>
    </location>
</feature>
<evidence type="ECO:0000256" key="7">
    <source>
        <dbReference type="SAM" id="Phobius"/>
    </source>
</evidence>
<keyword evidence="3" id="KW-1003">Cell membrane</keyword>
<dbReference type="PANTHER" id="PTHR33452">
    <property type="entry name" value="OXIDOREDUCTASE CATD-RELATED"/>
    <property type="match status" value="1"/>
</dbReference>
<dbReference type="PANTHER" id="PTHR33452:SF1">
    <property type="entry name" value="INNER MEMBRANE PROTEIN YPHA-RELATED"/>
    <property type="match status" value="1"/>
</dbReference>
<keyword evidence="4 7" id="KW-0812">Transmembrane</keyword>
<evidence type="ECO:0000256" key="6">
    <source>
        <dbReference type="ARBA" id="ARBA00023136"/>
    </source>
</evidence>
<keyword evidence="9" id="KW-1185">Reference proteome</keyword>
<proteinExistence type="inferred from homology"/>
<keyword evidence="6 7" id="KW-0472">Membrane</keyword>
<name>A0ABT2CU51_9BURK</name>
<evidence type="ECO:0000256" key="5">
    <source>
        <dbReference type="ARBA" id="ARBA00022989"/>
    </source>
</evidence>
<evidence type="ECO:0000256" key="2">
    <source>
        <dbReference type="ARBA" id="ARBA00006679"/>
    </source>
</evidence>
<evidence type="ECO:0000256" key="3">
    <source>
        <dbReference type="ARBA" id="ARBA00022475"/>
    </source>
</evidence>
<accession>A0ABT2CU51</accession>
<protein>
    <submittedName>
        <fullName evidence="8">DoxX family protein</fullName>
    </submittedName>
</protein>
<comment type="caution">
    <text evidence="8">The sequence shown here is derived from an EMBL/GenBank/DDBJ whole genome shotgun (WGS) entry which is preliminary data.</text>
</comment>
<evidence type="ECO:0000313" key="8">
    <source>
        <dbReference type="EMBL" id="MCS0657502.1"/>
    </source>
</evidence>
<dbReference type="Pfam" id="PF07681">
    <property type="entry name" value="DoxX"/>
    <property type="match status" value="1"/>
</dbReference>
<comment type="similarity">
    <text evidence="2">Belongs to the DoxX family.</text>
</comment>
<dbReference type="EMBL" id="JANUGU010000001">
    <property type="protein sequence ID" value="MCS0657502.1"/>
    <property type="molecule type" value="Genomic_DNA"/>
</dbReference>
<organism evidence="8 9">
    <name type="scientific">Massilia terrae</name>
    <dbReference type="NCBI Taxonomy" id="1811224"/>
    <lineage>
        <taxon>Bacteria</taxon>
        <taxon>Pseudomonadati</taxon>
        <taxon>Pseudomonadota</taxon>
        <taxon>Betaproteobacteria</taxon>
        <taxon>Burkholderiales</taxon>
        <taxon>Oxalobacteraceae</taxon>
        <taxon>Telluria group</taxon>
        <taxon>Massilia</taxon>
    </lineage>
</organism>
<feature type="transmembrane region" description="Helical" evidence="7">
    <location>
        <begin position="97"/>
        <end position="114"/>
    </location>
</feature>
<evidence type="ECO:0000256" key="4">
    <source>
        <dbReference type="ARBA" id="ARBA00022692"/>
    </source>
</evidence>
<evidence type="ECO:0000313" key="9">
    <source>
        <dbReference type="Proteomes" id="UP001204621"/>
    </source>
</evidence>
<reference evidence="8 9" key="1">
    <citation type="submission" date="2022-08" db="EMBL/GenBank/DDBJ databases">
        <title>Reclassification of Massilia species as members of the genera Telluria, Duganella, Pseudoduganella, Mokoshia gen. nov. and Zemynaea gen. nov. using orthogonal and non-orthogonal genome-based approaches.</title>
        <authorList>
            <person name="Bowman J.P."/>
        </authorList>
    </citation>
    <scope>NUCLEOTIDE SEQUENCE [LARGE SCALE GENOMIC DNA]</scope>
    <source>
        <strain evidence="8 9">JCM 31606</strain>
    </source>
</reference>
<feature type="transmembrane region" description="Helical" evidence="7">
    <location>
        <begin position="67"/>
        <end position="85"/>
    </location>
</feature>
<comment type="subcellular location">
    <subcellularLocation>
        <location evidence="1">Cell membrane</location>
        <topology evidence="1">Multi-pass membrane protein</topology>
    </subcellularLocation>
</comment>
<sequence>MERVLELGARILMAQIFLVSGFGKISGYAGVQQYMEAAHVPGILAPLVIAVELGGGIALLLGFWTRWVALALCGFTLAAAFLFHLHPGDQGQMINFMKNLAMAGGLLMFVKYGAGTPSIDRARS</sequence>
<evidence type="ECO:0000256" key="1">
    <source>
        <dbReference type="ARBA" id="ARBA00004651"/>
    </source>
</evidence>